<proteinExistence type="predicted"/>
<feature type="region of interest" description="Disordered" evidence="6">
    <location>
        <begin position="1"/>
        <end position="21"/>
    </location>
</feature>
<dbReference type="EMBL" id="CP133617">
    <property type="protein sequence ID" value="WMV34285.1"/>
    <property type="molecule type" value="Genomic_DNA"/>
</dbReference>
<dbReference type="AlphaFoldDB" id="A0AAF0TZN8"/>
<dbReference type="GO" id="GO:0003677">
    <property type="term" value="F:DNA binding"/>
    <property type="evidence" value="ECO:0007669"/>
    <property type="project" value="UniProtKB-KW"/>
</dbReference>
<dbReference type="GO" id="GO:0008270">
    <property type="term" value="F:zinc ion binding"/>
    <property type="evidence" value="ECO:0007669"/>
    <property type="project" value="UniProtKB-KW"/>
</dbReference>
<organism evidence="8 9">
    <name type="scientific">Solanum verrucosum</name>
    <dbReference type="NCBI Taxonomy" id="315347"/>
    <lineage>
        <taxon>Eukaryota</taxon>
        <taxon>Viridiplantae</taxon>
        <taxon>Streptophyta</taxon>
        <taxon>Embryophyta</taxon>
        <taxon>Tracheophyta</taxon>
        <taxon>Spermatophyta</taxon>
        <taxon>Magnoliopsida</taxon>
        <taxon>eudicotyledons</taxon>
        <taxon>Gunneridae</taxon>
        <taxon>Pentapetalae</taxon>
        <taxon>asterids</taxon>
        <taxon>lamiids</taxon>
        <taxon>Solanales</taxon>
        <taxon>Solanaceae</taxon>
        <taxon>Solanoideae</taxon>
        <taxon>Solaneae</taxon>
        <taxon>Solanum</taxon>
    </lineage>
</organism>
<feature type="zinc finger region" description="C3H1-type" evidence="5">
    <location>
        <begin position="63"/>
        <end position="91"/>
    </location>
</feature>
<dbReference type="Gene3D" id="4.10.1000.10">
    <property type="entry name" value="Zinc finger, CCCH-type"/>
    <property type="match status" value="1"/>
</dbReference>
<dbReference type="GO" id="GO:0003729">
    <property type="term" value="F:mRNA binding"/>
    <property type="evidence" value="ECO:0007669"/>
    <property type="project" value="TreeGrafter"/>
</dbReference>
<dbReference type="PROSITE" id="PS50103">
    <property type="entry name" value="ZF_C3H1"/>
    <property type="match status" value="1"/>
</dbReference>
<reference evidence="8" key="1">
    <citation type="submission" date="2023-08" db="EMBL/GenBank/DDBJ databases">
        <title>A de novo genome assembly of Solanum verrucosum Schlechtendal, a Mexican diploid species geographically isolated from the other diploid A-genome species in potato relatives.</title>
        <authorList>
            <person name="Hosaka K."/>
        </authorList>
    </citation>
    <scope>NUCLEOTIDE SEQUENCE</scope>
    <source>
        <tissue evidence="8">Young leaves</tissue>
    </source>
</reference>
<evidence type="ECO:0000256" key="5">
    <source>
        <dbReference type="PROSITE-ProRule" id="PRU00723"/>
    </source>
</evidence>
<evidence type="ECO:0000313" key="9">
    <source>
        <dbReference type="Proteomes" id="UP001234989"/>
    </source>
</evidence>
<evidence type="ECO:0000313" key="8">
    <source>
        <dbReference type="EMBL" id="WMV34285.1"/>
    </source>
</evidence>
<name>A0AAF0TZN8_SOLVR</name>
<keyword evidence="4" id="KW-0238">DNA-binding</keyword>
<dbReference type="PANTHER" id="PTHR12506">
    <property type="entry name" value="PROTEIN PHOSPHATASE RELATED"/>
    <property type="match status" value="1"/>
</dbReference>
<keyword evidence="2 5" id="KW-0863">Zinc-finger</keyword>
<evidence type="ECO:0000256" key="1">
    <source>
        <dbReference type="ARBA" id="ARBA00022723"/>
    </source>
</evidence>
<keyword evidence="3 5" id="KW-0862">Zinc</keyword>
<dbReference type="InterPro" id="IPR050974">
    <property type="entry name" value="Plant_ZF_CCCH"/>
</dbReference>
<protein>
    <recommendedName>
        <fullName evidence="7">C3H1-type domain-containing protein</fullName>
    </recommendedName>
</protein>
<feature type="domain" description="C3H1-type" evidence="7">
    <location>
        <begin position="63"/>
        <end position="91"/>
    </location>
</feature>
<dbReference type="Pfam" id="PF00642">
    <property type="entry name" value="zf-CCCH"/>
    <property type="match status" value="1"/>
</dbReference>
<gene>
    <name evidence="8" type="ORF">MTR67_027670</name>
</gene>
<evidence type="ECO:0000259" key="7">
    <source>
        <dbReference type="PROSITE" id="PS50103"/>
    </source>
</evidence>
<dbReference type="SMART" id="SM00356">
    <property type="entry name" value="ZnF_C3H1"/>
    <property type="match status" value="1"/>
</dbReference>
<evidence type="ECO:0000256" key="3">
    <source>
        <dbReference type="ARBA" id="ARBA00022833"/>
    </source>
</evidence>
<evidence type="ECO:0000256" key="6">
    <source>
        <dbReference type="SAM" id="MobiDB-lite"/>
    </source>
</evidence>
<keyword evidence="1 5" id="KW-0479">Metal-binding</keyword>
<dbReference type="InterPro" id="IPR000571">
    <property type="entry name" value="Znf_CCCH"/>
</dbReference>
<evidence type="ECO:0000256" key="2">
    <source>
        <dbReference type="ARBA" id="ARBA00022771"/>
    </source>
</evidence>
<accession>A0AAF0TZN8</accession>
<sequence length="110" mass="12676">MNGDSNTRRQKEHNEHEKKADLSQRVTINVMYHKAWRFPSLSWMVVFAGSTKFAHPRPRIVLRPGLPECHYYMKYGDCKFGSLCKHHHPPEWSGSKAALILSAMGLPPDM</sequence>
<dbReference type="PANTHER" id="PTHR12506:SF41">
    <property type="entry name" value="ZINC FINGER CCCH DOMAIN-CONTAINING PROTEIN 58"/>
    <property type="match status" value="1"/>
</dbReference>
<keyword evidence="9" id="KW-1185">Reference proteome</keyword>
<evidence type="ECO:0000256" key="4">
    <source>
        <dbReference type="ARBA" id="ARBA00023125"/>
    </source>
</evidence>
<dbReference type="Proteomes" id="UP001234989">
    <property type="component" value="Chromosome 6"/>
</dbReference>